<keyword evidence="1" id="KW-0812">Transmembrane</keyword>
<dbReference type="InterPro" id="IPR053143">
    <property type="entry name" value="Arylsulfate_ST"/>
</dbReference>
<dbReference type="EMBL" id="JBHRVA010000002">
    <property type="protein sequence ID" value="MFC3301404.1"/>
    <property type="molecule type" value="Genomic_DNA"/>
</dbReference>
<gene>
    <name evidence="2" type="ORF">ACFONP_01495</name>
</gene>
<dbReference type="RefSeq" id="WP_189572350.1">
    <property type="nucleotide sequence ID" value="NZ_BMXU01000001.1"/>
</dbReference>
<accession>A0ABV7M7I2</accession>
<proteinExistence type="predicted"/>
<keyword evidence="3" id="KW-1185">Reference proteome</keyword>
<reference evidence="3" key="1">
    <citation type="journal article" date="2019" name="Int. J. Syst. Evol. Microbiol.">
        <title>The Global Catalogue of Microorganisms (GCM) 10K type strain sequencing project: providing services to taxonomists for standard genome sequencing and annotation.</title>
        <authorList>
            <consortium name="The Broad Institute Genomics Platform"/>
            <consortium name="The Broad Institute Genome Sequencing Center for Infectious Disease"/>
            <person name="Wu L."/>
            <person name="Ma J."/>
        </authorList>
    </citation>
    <scope>NUCLEOTIDE SEQUENCE [LARGE SCALE GENOMIC DNA]</scope>
    <source>
        <strain evidence="3">KCTC 22245</strain>
    </source>
</reference>
<evidence type="ECO:0000313" key="3">
    <source>
        <dbReference type="Proteomes" id="UP001595607"/>
    </source>
</evidence>
<evidence type="ECO:0000256" key="1">
    <source>
        <dbReference type="SAM" id="Phobius"/>
    </source>
</evidence>
<evidence type="ECO:0000313" key="2">
    <source>
        <dbReference type="EMBL" id="MFC3301404.1"/>
    </source>
</evidence>
<dbReference type="PANTHER" id="PTHR35340">
    <property type="entry name" value="PQQ ENZYME REPEAT PROTEIN-RELATED"/>
    <property type="match status" value="1"/>
</dbReference>
<dbReference type="Pfam" id="PF14269">
    <property type="entry name" value="Arylsulfotran_2"/>
    <property type="match status" value="1"/>
</dbReference>
<feature type="transmembrane region" description="Helical" evidence="1">
    <location>
        <begin position="28"/>
        <end position="47"/>
    </location>
</feature>
<name>A0ABV7M7I2_9PROT</name>
<dbReference type="Gene3D" id="2.130.10.10">
    <property type="entry name" value="YVTN repeat-like/Quinoprotein amine dehydrogenase"/>
    <property type="match status" value="1"/>
</dbReference>
<dbReference type="PANTHER" id="PTHR35340:SF5">
    <property type="entry name" value="ASST-DOMAIN-CONTAINING PROTEIN"/>
    <property type="match status" value="1"/>
</dbReference>
<dbReference type="SUPFAM" id="SSF101898">
    <property type="entry name" value="NHL repeat"/>
    <property type="match status" value="1"/>
</dbReference>
<dbReference type="Proteomes" id="UP001595607">
    <property type="component" value="Unassembled WGS sequence"/>
</dbReference>
<organism evidence="2 3">
    <name type="scientific">Parvularcula lutaonensis</name>
    <dbReference type="NCBI Taxonomy" id="491923"/>
    <lineage>
        <taxon>Bacteria</taxon>
        <taxon>Pseudomonadati</taxon>
        <taxon>Pseudomonadota</taxon>
        <taxon>Alphaproteobacteria</taxon>
        <taxon>Parvularculales</taxon>
        <taxon>Parvularculaceae</taxon>
        <taxon>Parvularcula</taxon>
    </lineage>
</organism>
<keyword evidence="1" id="KW-0472">Membrane</keyword>
<protein>
    <submittedName>
        <fullName evidence="2">Arylsulfotransferase family protein</fullName>
    </submittedName>
</protein>
<dbReference type="InterPro" id="IPR015943">
    <property type="entry name" value="WD40/YVTN_repeat-like_dom_sf"/>
</dbReference>
<comment type="caution">
    <text evidence="2">The sequence shown here is derived from an EMBL/GenBank/DDBJ whole genome shotgun (WGS) entry which is preliminary data.</text>
</comment>
<keyword evidence="1" id="KW-1133">Transmembrane helix</keyword>
<dbReference type="InterPro" id="IPR039535">
    <property type="entry name" value="ASST-like"/>
</dbReference>
<sequence length="451" mass="49684">MSERSDAGKLAAIKSWVIRNREALERGAFAAGILFVVFMAGLTMGFLKIGPSFIVRDTLDVARELARDGKAYFASKPTKHIAPLRYDETGIVVADSSRMQPGVTFITGLFGNTLGVRLYAEDGALLHEWPINFFDVAREEMGYPFDTLIHGSALMPNGDIIVNLDGRGVMRVSACGEILWRSRDRSHHAVDLASDGTIWTPIYRPRYREERLLPGTTFNYDAIGAFDPDSGEMLREVDIVDAVIASGRQGLVLSNDVHPGDVMHLNDVEVLRPDMADAFPLFEAGDLLLSSRHFNQIWVLDGKTGALKWWHVGSTIGQHDPDFQPDGTITVFDNRTLGRPAPENGWLGTGGGSRIVSIDPVTHEDRVLYQSTPDNPFYTAFRGKHQVQPNGNILITETDAGRVFEVTPEGEIVWSLVNAYDEDEIGWLMGALRYPADHLAPGSLSCDAEAS</sequence>